<evidence type="ECO:0000259" key="5">
    <source>
        <dbReference type="Pfam" id="PF01258"/>
    </source>
</evidence>
<gene>
    <name evidence="6" type="ORF">A2V92_00845</name>
</gene>
<proteinExistence type="predicted"/>
<dbReference type="InterPro" id="IPR037187">
    <property type="entry name" value="DnaK_N"/>
</dbReference>
<dbReference type="EMBL" id="MFST01000135">
    <property type="protein sequence ID" value="OGI42933.1"/>
    <property type="molecule type" value="Genomic_DNA"/>
</dbReference>
<evidence type="ECO:0000313" key="6">
    <source>
        <dbReference type="EMBL" id="OGI42933.1"/>
    </source>
</evidence>
<evidence type="ECO:0000256" key="1">
    <source>
        <dbReference type="ARBA" id="ARBA00022723"/>
    </source>
</evidence>
<reference evidence="6 7" key="1">
    <citation type="journal article" date="2016" name="Nat. Commun.">
        <title>Thousands of microbial genomes shed light on interconnected biogeochemical processes in an aquifer system.</title>
        <authorList>
            <person name="Anantharaman K."/>
            <person name="Brown C.T."/>
            <person name="Hug L.A."/>
            <person name="Sharon I."/>
            <person name="Castelle C.J."/>
            <person name="Probst A.J."/>
            <person name="Thomas B.C."/>
            <person name="Singh A."/>
            <person name="Wilkins M.J."/>
            <person name="Karaoz U."/>
            <person name="Brodie E.L."/>
            <person name="Williams K.H."/>
            <person name="Hubbard S.S."/>
            <person name="Banfield J.F."/>
        </authorList>
    </citation>
    <scope>NUCLEOTIDE SEQUENCE [LARGE SCALE GENOMIC DNA]</scope>
</reference>
<keyword evidence="2" id="KW-0863">Zinc-finger</keyword>
<comment type="caution">
    <text evidence="6">The sequence shown here is derived from an EMBL/GenBank/DDBJ whole genome shotgun (WGS) entry which is preliminary data.</text>
</comment>
<feature type="zinc finger region" description="dksA C4-type" evidence="4">
    <location>
        <begin position="91"/>
        <end position="115"/>
    </location>
</feature>
<dbReference type="GO" id="GO:0008270">
    <property type="term" value="F:zinc ion binding"/>
    <property type="evidence" value="ECO:0007669"/>
    <property type="project" value="UniProtKB-KW"/>
</dbReference>
<dbReference type="SUPFAM" id="SSF57716">
    <property type="entry name" value="Glucocorticoid receptor-like (DNA-binding domain)"/>
    <property type="match status" value="1"/>
</dbReference>
<dbReference type="InterPro" id="IPR000962">
    <property type="entry name" value="Znf_DskA_TraR"/>
</dbReference>
<name>A0A1F6TCR3_9PROT</name>
<sequence>MPGLPEKDILRFEQRLKQRREQLRWLVHDALIESKRDDYVKLADQVHDAGEESVAALLEGVNLAILEREVAELQDIEAALARIQDGGYGVCVDCGDAIAPERLEAYPTAKRCIGCQSRHENRRGGRDATPSL</sequence>
<dbReference type="PANTHER" id="PTHR33823">
    <property type="entry name" value="RNA POLYMERASE-BINDING TRANSCRIPTION FACTOR DKSA-RELATED"/>
    <property type="match status" value="1"/>
</dbReference>
<organism evidence="6 7">
    <name type="scientific">Candidatus Muproteobacteria bacterium RBG_16_65_31</name>
    <dbReference type="NCBI Taxonomy" id="1817759"/>
    <lineage>
        <taxon>Bacteria</taxon>
        <taxon>Pseudomonadati</taxon>
        <taxon>Pseudomonadota</taxon>
        <taxon>Candidatus Muproteobacteria</taxon>
    </lineage>
</organism>
<keyword evidence="1" id="KW-0479">Metal-binding</keyword>
<accession>A0A1F6TCR3</accession>
<keyword evidence="3" id="KW-0862">Zinc</keyword>
<feature type="domain" description="Zinc finger DksA/TraR C4-type" evidence="5">
    <location>
        <begin position="86"/>
        <end position="120"/>
    </location>
</feature>
<evidence type="ECO:0000256" key="4">
    <source>
        <dbReference type="PROSITE-ProRule" id="PRU00510"/>
    </source>
</evidence>
<dbReference type="PANTHER" id="PTHR33823:SF4">
    <property type="entry name" value="GENERAL STRESS PROTEIN 16O"/>
    <property type="match status" value="1"/>
</dbReference>
<evidence type="ECO:0000313" key="7">
    <source>
        <dbReference type="Proteomes" id="UP000179344"/>
    </source>
</evidence>
<dbReference type="PROSITE" id="PS51128">
    <property type="entry name" value="ZF_DKSA_2"/>
    <property type="match status" value="1"/>
</dbReference>
<dbReference type="Gene3D" id="1.20.120.910">
    <property type="entry name" value="DksA, coiled-coil domain"/>
    <property type="match status" value="1"/>
</dbReference>
<dbReference type="Proteomes" id="UP000179344">
    <property type="component" value="Unassembled WGS sequence"/>
</dbReference>
<evidence type="ECO:0000256" key="3">
    <source>
        <dbReference type="ARBA" id="ARBA00022833"/>
    </source>
</evidence>
<evidence type="ECO:0000256" key="2">
    <source>
        <dbReference type="ARBA" id="ARBA00022771"/>
    </source>
</evidence>
<dbReference type="SUPFAM" id="SSF109635">
    <property type="entry name" value="DnaK suppressor protein DksA, alpha-hairpin domain"/>
    <property type="match status" value="1"/>
</dbReference>
<protein>
    <recommendedName>
        <fullName evidence="5">Zinc finger DksA/TraR C4-type domain-containing protein</fullName>
    </recommendedName>
</protein>
<dbReference type="Pfam" id="PF01258">
    <property type="entry name" value="zf-dskA_traR"/>
    <property type="match status" value="1"/>
</dbReference>
<dbReference type="AlphaFoldDB" id="A0A1F6TCR3"/>